<name>A0AAX3SGL2_9BURK</name>
<sequence>MDRGIKDEGFVRHALDIAKNEDGRWIANQSCFNGASDSELQPAVHAALVTSVSIYVERYKWDEAEIRKALEAKTIGQARALVDRLSGSIPRGDAQG</sequence>
<dbReference type="AlphaFoldDB" id="A0AAX3SGL2"/>
<protein>
    <submittedName>
        <fullName evidence="1">Uncharacterized protein</fullName>
    </submittedName>
</protein>
<dbReference type="Proteomes" id="UP001219066">
    <property type="component" value="Chromosome"/>
</dbReference>
<dbReference type="EMBL" id="CP120956">
    <property type="protein sequence ID" value="WFF79201.1"/>
    <property type="molecule type" value="Genomic_DNA"/>
</dbReference>
<reference evidence="1" key="1">
    <citation type="submission" date="2023-03" db="EMBL/GenBank/DDBJ databases">
        <title>Synergistic degradation of erythromycin by symbiotic bacteria Ery-6A and Ery-6B and application in simulated water remediation.</title>
        <authorList>
            <person name="Xu S."/>
        </authorList>
    </citation>
    <scope>NUCLEOTIDE SEQUENCE</scope>
    <source>
        <strain evidence="1">Ery-6A</strain>
    </source>
</reference>
<accession>A0AAX3SGL2</accession>
<evidence type="ECO:0000313" key="1">
    <source>
        <dbReference type="EMBL" id="WFF79201.1"/>
    </source>
</evidence>
<gene>
    <name evidence="1" type="ORF">PYR84_19930</name>
</gene>
<dbReference type="RefSeq" id="WP_277848673.1">
    <property type="nucleotide sequence ID" value="NZ_CP120956.1"/>
</dbReference>
<organism evidence="1 2">
    <name type="scientific">Delftia tsuruhatensis</name>
    <dbReference type="NCBI Taxonomy" id="180282"/>
    <lineage>
        <taxon>Bacteria</taxon>
        <taxon>Pseudomonadati</taxon>
        <taxon>Pseudomonadota</taxon>
        <taxon>Betaproteobacteria</taxon>
        <taxon>Burkholderiales</taxon>
        <taxon>Comamonadaceae</taxon>
        <taxon>Delftia</taxon>
    </lineage>
</organism>
<evidence type="ECO:0000313" key="2">
    <source>
        <dbReference type="Proteomes" id="UP001219066"/>
    </source>
</evidence>
<proteinExistence type="predicted"/>